<dbReference type="InterPro" id="IPR002182">
    <property type="entry name" value="NB-ARC"/>
</dbReference>
<evidence type="ECO:0000259" key="3">
    <source>
        <dbReference type="Pfam" id="PF25000"/>
    </source>
</evidence>
<proteinExistence type="predicted"/>
<dbReference type="Proteomes" id="UP001589535">
    <property type="component" value="Unassembled WGS sequence"/>
</dbReference>
<name>A0ABV5TUV6_9PSEU</name>
<dbReference type="Pfam" id="PF00931">
    <property type="entry name" value="NB-ARC"/>
    <property type="match status" value="1"/>
</dbReference>
<dbReference type="InterPro" id="IPR053137">
    <property type="entry name" value="NLR-like"/>
</dbReference>
<evidence type="ECO:0000313" key="5">
    <source>
        <dbReference type="Proteomes" id="UP001589535"/>
    </source>
</evidence>
<evidence type="ECO:0000259" key="2">
    <source>
        <dbReference type="Pfam" id="PF00931"/>
    </source>
</evidence>
<dbReference type="Gene3D" id="1.25.40.10">
    <property type="entry name" value="Tetratricopeptide repeat domain"/>
    <property type="match status" value="2"/>
</dbReference>
<dbReference type="SUPFAM" id="SSF52540">
    <property type="entry name" value="P-loop containing nucleoside triphosphate hydrolases"/>
    <property type="match status" value="1"/>
</dbReference>
<dbReference type="Pfam" id="PF13424">
    <property type="entry name" value="TPR_12"/>
    <property type="match status" value="3"/>
</dbReference>
<feature type="domain" description="NB-ARC" evidence="2">
    <location>
        <begin position="664"/>
        <end position="810"/>
    </location>
</feature>
<feature type="domain" description="DUF7779" evidence="3">
    <location>
        <begin position="892"/>
        <end position="980"/>
    </location>
</feature>
<dbReference type="RefSeq" id="WP_378188901.1">
    <property type="nucleotide sequence ID" value="NZ_JBHMBK010000001.1"/>
</dbReference>
<sequence length="1479" mass="163046">MGSGTGGVPDADGLSWPDLADALYLMAVREGAGPLAPESGGAEPAGPRRVPRHDDTTGALSVPSPSHEQPDGNAAEAERGVPETGPPEHDVSARNAVNGRGGFGYRRRAERRTGAAGSVGSVPYPMDSALVSTAELLRALRPIKRKVPSNRPDDVELDEPATAERAAETREWQLVTRPRRSRWLDLTLVIDATPSMALWRPTVTRLVALIQSSGVFRSVQQRRLDTAKAGRSEDGTTAGPVLHGGTPDSPARRPSEILDQSKRRLVLVLTDGFGDAWRSDLVSPVLAEWAREMPVAILHLLPERMWDRDGPELHRSELTVHKPLEPNGGYRLKLTDEWVDPPRYAELAENAIPIPVLELSPRWLHWWSAMIAKGGRDLAARVYLAREKPVPPREEEWPDPVIPPAYERVKLFRSIASPPAYRLATLLAAVPVDVGTARHLQKKLVPGSEPAHLAEVFTSGLLQQPRSGIAWDVARWEIPMQVRAHLLSGARRSETAEAIEAAYRHSGDNDPGLARLREAVAEPDSTVDPETTVVGAGEVDLQRVVMSAMSGPYASRAARLAGQVGAEVDVTRATSSIVDPSRIEPVSETMAPASERAPSTSNPPEAVPQDVDPPGGEANQRTVQALVGVEETERHPRRPADEAPPVWGMIPPRNSNFTGRGELLDQLAKRLEAGTTAVLPAALHGMGGIGKTQMAVEYIYRHLPDYDIVWWIQATQPTQIRKSLTELAQRLKLPNSDEAITAVPAVREALRRGRPHDRWLLVFDSAEDPDTVRAFFPQGGKGHILVTSRNPDWAGIARPLEVAVFRRAESKQLLGRRGPVLDDADADRISSKLGDLPLAVEQAAAWLAETGMSATQYLELFDSKVAELLDTAAPRDYELSVAAAWNVSFDELKTRSPAAHQLLQVCAFFAPEPIARSLFSGVRGVSVAPDLDAALRDPIRLARAVRDINRYGLAKIDHRADTLLLHRLVQLVLRNRMDERHSIEIRHGAHQLLANLDPNDPASPRHWPRYQEILPHIYEADLARCNDPWVRQLVVNLLRFLYHWGDHQGALALAEHAVTVWEQDRRERAARNEPLSEDQLLRELEASERLAFYQWVVGRYTDAADTIDRTLASYNETLGSDREETLNAQVTNALILKANGKFADARRLNEEVLTKASNLFGPEEPITLNAAHDCVVSRLLTGDYQAARALAEQTYERRIQVFGYDNDATLSTQVLLVIARRELGDYPWARVEQEHITKRALSFYGRESVGTLRRQYHHSVACRKDGDHKQALALSAEALRLFRIRYGNTHPSTMACALGQSIDLRHAREFAEARRLGEEVFDLYRESVGENHPHTLSAAVDLAVTMRLSGDPTSARKLDVKALGKLREALGEDHPHTIVCGINVASDLFALDRIEEAAEIDADLVERATRVLGPEHPTSLAVRLNRSLDLRALGRTEEADELFEAVKSGYRQTLGSAHPGTRAAAVGIRADCDIDPMPL</sequence>
<dbReference type="EMBL" id="JBHMBK010000001">
    <property type="protein sequence ID" value="MFB9682887.1"/>
    <property type="molecule type" value="Genomic_DNA"/>
</dbReference>
<dbReference type="SUPFAM" id="SSF48452">
    <property type="entry name" value="TPR-like"/>
    <property type="match status" value="3"/>
</dbReference>
<feature type="region of interest" description="Disordered" evidence="1">
    <location>
        <begin position="582"/>
        <end position="618"/>
    </location>
</feature>
<dbReference type="InterPro" id="IPR011990">
    <property type="entry name" value="TPR-like_helical_dom_sf"/>
</dbReference>
<gene>
    <name evidence="4" type="primary">fxsT</name>
    <name evidence="4" type="ORF">ACFFTO_01735</name>
</gene>
<dbReference type="Gene3D" id="3.40.50.300">
    <property type="entry name" value="P-loop containing nucleotide triphosphate hydrolases"/>
    <property type="match status" value="1"/>
</dbReference>
<feature type="region of interest" description="Disordered" evidence="1">
    <location>
        <begin position="631"/>
        <end position="653"/>
    </location>
</feature>
<dbReference type="InterPro" id="IPR027417">
    <property type="entry name" value="P-loop_NTPase"/>
</dbReference>
<feature type="region of interest" description="Disordered" evidence="1">
    <location>
        <begin position="33"/>
        <end position="120"/>
    </location>
</feature>
<evidence type="ECO:0000256" key="1">
    <source>
        <dbReference type="SAM" id="MobiDB-lite"/>
    </source>
</evidence>
<feature type="compositionally biased region" description="Basic and acidic residues" evidence="1">
    <location>
        <begin position="631"/>
        <end position="641"/>
    </location>
</feature>
<reference evidence="4 5" key="1">
    <citation type="submission" date="2024-09" db="EMBL/GenBank/DDBJ databases">
        <authorList>
            <person name="Sun Q."/>
            <person name="Mori K."/>
        </authorList>
    </citation>
    <scope>NUCLEOTIDE SEQUENCE [LARGE SCALE GENOMIC DNA]</scope>
    <source>
        <strain evidence="4 5">JCM 13852</strain>
    </source>
</reference>
<dbReference type="NCBIfam" id="NF041121">
    <property type="entry name" value="SAV_2336_NTERM"/>
    <property type="match status" value="1"/>
</dbReference>
<dbReference type="InterPro" id="IPR047738">
    <property type="entry name" value="SAV_2336-like_N"/>
</dbReference>
<dbReference type="InterPro" id="IPR056681">
    <property type="entry name" value="DUF7779"/>
</dbReference>
<protein>
    <submittedName>
        <fullName evidence="4">FxSxx-COOH system tetratricopeptide repeat protein</fullName>
    </submittedName>
</protein>
<comment type="caution">
    <text evidence="4">The sequence shown here is derived from an EMBL/GenBank/DDBJ whole genome shotgun (WGS) entry which is preliminary data.</text>
</comment>
<dbReference type="Pfam" id="PF25000">
    <property type="entry name" value="DUF7779"/>
    <property type="match status" value="1"/>
</dbReference>
<evidence type="ECO:0000313" key="4">
    <source>
        <dbReference type="EMBL" id="MFB9682887.1"/>
    </source>
</evidence>
<dbReference type="PANTHER" id="PTHR46082">
    <property type="entry name" value="ATP/GTP-BINDING PROTEIN-RELATED"/>
    <property type="match status" value="1"/>
</dbReference>
<accession>A0ABV5TUV6</accession>
<organism evidence="4 5">
    <name type="scientific">Amycolatopsis plumensis</name>
    <dbReference type="NCBI Taxonomy" id="236508"/>
    <lineage>
        <taxon>Bacteria</taxon>
        <taxon>Bacillati</taxon>
        <taxon>Actinomycetota</taxon>
        <taxon>Actinomycetes</taxon>
        <taxon>Pseudonocardiales</taxon>
        <taxon>Pseudonocardiaceae</taxon>
        <taxon>Amycolatopsis</taxon>
    </lineage>
</organism>
<dbReference type="PANTHER" id="PTHR46082:SF6">
    <property type="entry name" value="AAA+ ATPASE DOMAIN-CONTAINING PROTEIN-RELATED"/>
    <property type="match status" value="1"/>
</dbReference>
<feature type="region of interest" description="Disordered" evidence="1">
    <location>
        <begin position="226"/>
        <end position="254"/>
    </location>
</feature>
<feature type="compositionally biased region" description="Basic and acidic residues" evidence="1">
    <location>
        <begin position="76"/>
        <end position="92"/>
    </location>
</feature>
<dbReference type="NCBIfam" id="NF040586">
    <property type="entry name" value="FxSxx_TPR"/>
    <property type="match status" value="1"/>
</dbReference>
<keyword evidence="5" id="KW-1185">Reference proteome</keyword>